<comment type="similarity">
    <text evidence="1">Belongs to the GILT family.</text>
</comment>
<protein>
    <submittedName>
        <fullName evidence="3">CLUMA_CG008495, isoform A</fullName>
    </submittedName>
</protein>
<keyword evidence="2" id="KW-0325">Glycoprotein</keyword>
<dbReference type="PANTHER" id="PTHR13234">
    <property type="entry name" value="GAMMA-INTERFERON INDUCIBLE LYSOSOMAL THIOL REDUCTASE GILT"/>
    <property type="match status" value="1"/>
</dbReference>
<sequence>MTTKNTPVYVYYESLCPDSQAFITKQLYPAMKMLKDHVDLHLIPFGKSTYQTRGADTTFECHHGPNECYGNKIQACAINHIQVDSFQQENTRETLIVEYINCLMKNDYKDVVYPSLARNCSTQVQVKNFDSIQTCANSTEGSKYLEQMGEMTLKLQNPLKSVPTITIKESYDDKIQNLALTDFSSAVCQNLPKPIPAVCRAYSSATSISGSIVLGVLSLVASLSLMM</sequence>
<dbReference type="InterPro" id="IPR004911">
    <property type="entry name" value="Interferon-induced_GILT"/>
</dbReference>
<evidence type="ECO:0000313" key="4">
    <source>
        <dbReference type="Proteomes" id="UP000183832"/>
    </source>
</evidence>
<dbReference type="STRING" id="568069.A0A1J1I9A2"/>
<evidence type="ECO:0000313" key="3">
    <source>
        <dbReference type="EMBL" id="CRK95009.1"/>
    </source>
</evidence>
<dbReference type="AlphaFoldDB" id="A0A1J1I9A2"/>
<dbReference type="PANTHER" id="PTHR13234:SF69">
    <property type="entry name" value="GILT-LIKE PROTEIN 1"/>
    <property type="match status" value="1"/>
</dbReference>
<proteinExistence type="inferred from homology"/>
<evidence type="ECO:0000256" key="2">
    <source>
        <dbReference type="ARBA" id="ARBA00023180"/>
    </source>
</evidence>
<dbReference type="Pfam" id="PF03227">
    <property type="entry name" value="GILT"/>
    <property type="match status" value="1"/>
</dbReference>
<evidence type="ECO:0000256" key="1">
    <source>
        <dbReference type="ARBA" id="ARBA00005679"/>
    </source>
</evidence>
<accession>A0A1J1I9A2</accession>
<reference evidence="3 4" key="1">
    <citation type="submission" date="2015-04" db="EMBL/GenBank/DDBJ databases">
        <authorList>
            <person name="Syromyatnikov M.Y."/>
            <person name="Popov V.N."/>
        </authorList>
    </citation>
    <scope>NUCLEOTIDE SEQUENCE [LARGE SCALE GENOMIC DNA]</scope>
</reference>
<dbReference type="GO" id="GO:0016671">
    <property type="term" value="F:oxidoreductase activity, acting on a sulfur group of donors, disulfide as acceptor"/>
    <property type="evidence" value="ECO:0007669"/>
    <property type="project" value="InterPro"/>
</dbReference>
<dbReference type="Proteomes" id="UP000183832">
    <property type="component" value="Unassembled WGS sequence"/>
</dbReference>
<keyword evidence="4" id="KW-1185">Reference proteome</keyword>
<organism evidence="3 4">
    <name type="scientific">Clunio marinus</name>
    <dbReference type="NCBI Taxonomy" id="568069"/>
    <lineage>
        <taxon>Eukaryota</taxon>
        <taxon>Metazoa</taxon>
        <taxon>Ecdysozoa</taxon>
        <taxon>Arthropoda</taxon>
        <taxon>Hexapoda</taxon>
        <taxon>Insecta</taxon>
        <taxon>Pterygota</taxon>
        <taxon>Neoptera</taxon>
        <taxon>Endopterygota</taxon>
        <taxon>Diptera</taxon>
        <taxon>Nematocera</taxon>
        <taxon>Chironomoidea</taxon>
        <taxon>Chironomidae</taxon>
        <taxon>Clunio</taxon>
    </lineage>
</organism>
<dbReference type="EMBL" id="CVRI01000040">
    <property type="protein sequence ID" value="CRK95009.1"/>
    <property type="molecule type" value="Genomic_DNA"/>
</dbReference>
<dbReference type="OrthoDB" id="958254at2759"/>
<name>A0A1J1I9A2_9DIPT</name>
<gene>
    <name evidence="3" type="ORF">CLUMA_CG008495</name>
</gene>